<dbReference type="Proteomes" id="UP001201163">
    <property type="component" value="Unassembled WGS sequence"/>
</dbReference>
<reference evidence="5" key="1">
    <citation type="submission" date="2022-01" db="EMBL/GenBank/DDBJ databases">
        <title>Comparative genomics reveals a dynamic genome evolution in the ectomycorrhizal milk-cap (Lactarius) mushrooms.</title>
        <authorList>
            <consortium name="DOE Joint Genome Institute"/>
            <person name="Lebreton A."/>
            <person name="Tang N."/>
            <person name="Kuo A."/>
            <person name="LaButti K."/>
            <person name="Drula E."/>
            <person name="Barry K."/>
            <person name="Clum A."/>
            <person name="Lipzen A."/>
            <person name="Mousain D."/>
            <person name="Ng V."/>
            <person name="Wang R."/>
            <person name="Wang X."/>
            <person name="Dai Y."/>
            <person name="Henrissat B."/>
            <person name="Grigoriev I.V."/>
            <person name="Guerin-Laguette A."/>
            <person name="Yu F."/>
            <person name="Martin F.M."/>
        </authorList>
    </citation>
    <scope>NUCLEOTIDE SEQUENCE</scope>
    <source>
        <strain evidence="5">QP</strain>
    </source>
</reference>
<sequence>MTSEQPFKIAVSDNALDLLKRKHDDTRLLDEVNAVECACGAPLADIKRLVSLSRWKDGYEWCTHERGLNALPMFTRNIAVQGFGEPSVHYVHQRNAAKGTYHPAVLPLLTTVSGDHLSFHVVVPSLPGYAWSDAVLKKGFPGKHYAEASSALRFSLLPLFNKLMTSLGFTECVMQGSASGKQNVTNSSWGHVLTLTAASLYRPKHVKASHTNLPMCEPPKLFGNHIVLLKSPIMSFTSREREAAGLTQDFFKSRAGYFAEQSTKPQTLG</sequence>
<dbReference type="Gene3D" id="3.40.50.1820">
    <property type="entry name" value="alpha/beta hydrolase"/>
    <property type="match status" value="1"/>
</dbReference>
<dbReference type="InterPro" id="IPR029058">
    <property type="entry name" value="AB_hydrolase_fold"/>
</dbReference>
<dbReference type="Pfam" id="PF06441">
    <property type="entry name" value="EHN"/>
    <property type="match status" value="1"/>
</dbReference>
<dbReference type="PANTHER" id="PTHR21661">
    <property type="entry name" value="EPOXIDE HYDROLASE 1-RELATED"/>
    <property type="match status" value="1"/>
</dbReference>
<accession>A0AAD4L791</accession>
<evidence type="ECO:0000313" key="6">
    <source>
        <dbReference type="Proteomes" id="UP001201163"/>
    </source>
</evidence>
<dbReference type="InterPro" id="IPR010497">
    <property type="entry name" value="Epoxide_hydro_N"/>
</dbReference>
<keyword evidence="6" id="KW-1185">Reference proteome</keyword>
<comment type="similarity">
    <text evidence="1">Belongs to the peptidase S33 family.</text>
</comment>
<evidence type="ECO:0000256" key="1">
    <source>
        <dbReference type="ARBA" id="ARBA00010088"/>
    </source>
</evidence>
<dbReference type="GO" id="GO:0004301">
    <property type="term" value="F:epoxide hydrolase activity"/>
    <property type="evidence" value="ECO:0007669"/>
    <property type="project" value="TreeGrafter"/>
</dbReference>
<evidence type="ECO:0000313" key="5">
    <source>
        <dbReference type="EMBL" id="KAH8979685.1"/>
    </source>
</evidence>
<dbReference type="AlphaFoldDB" id="A0AAD4L791"/>
<comment type="caution">
    <text evidence="5">The sequence shown here is derived from an EMBL/GenBank/DDBJ whole genome shotgun (WGS) entry which is preliminary data.</text>
</comment>
<evidence type="ECO:0000256" key="3">
    <source>
        <dbReference type="ARBA" id="ARBA00022801"/>
    </source>
</evidence>
<gene>
    <name evidence="5" type="ORF">EDB92DRAFT_1977884</name>
</gene>
<dbReference type="GO" id="GO:0097176">
    <property type="term" value="P:epoxide metabolic process"/>
    <property type="evidence" value="ECO:0007669"/>
    <property type="project" value="TreeGrafter"/>
</dbReference>
<keyword evidence="2" id="KW-0058">Aromatic hydrocarbons catabolism</keyword>
<proteinExistence type="inferred from homology"/>
<protein>
    <submittedName>
        <fullName evidence="5">Alpha beta-hydrolase</fullName>
    </submittedName>
</protein>
<dbReference type="SUPFAM" id="SSF53474">
    <property type="entry name" value="alpha/beta-Hydrolases"/>
    <property type="match status" value="1"/>
</dbReference>
<keyword evidence="3" id="KW-0378">Hydrolase</keyword>
<feature type="domain" description="Epoxide hydrolase N-terminal" evidence="4">
    <location>
        <begin position="5"/>
        <end position="109"/>
    </location>
</feature>
<evidence type="ECO:0000259" key="4">
    <source>
        <dbReference type="Pfam" id="PF06441"/>
    </source>
</evidence>
<organism evidence="5 6">
    <name type="scientific">Lactarius akahatsu</name>
    <dbReference type="NCBI Taxonomy" id="416441"/>
    <lineage>
        <taxon>Eukaryota</taxon>
        <taxon>Fungi</taxon>
        <taxon>Dikarya</taxon>
        <taxon>Basidiomycota</taxon>
        <taxon>Agaricomycotina</taxon>
        <taxon>Agaricomycetes</taxon>
        <taxon>Russulales</taxon>
        <taxon>Russulaceae</taxon>
        <taxon>Lactarius</taxon>
    </lineage>
</organism>
<evidence type="ECO:0000256" key="2">
    <source>
        <dbReference type="ARBA" id="ARBA00022797"/>
    </source>
</evidence>
<name>A0AAD4L791_9AGAM</name>
<dbReference type="EMBL" id="JAKELL010000159">
    <property type="protein sequence ID" value="KAH8979685.1"/>
    <property type="molecule type" value="Genomic_DNA"/>
</dbReference>
<dbReference type="PANTHER" id="PTHR21661:SF35">
    <property type="entry name" value="EPOXIDE HYDROLASE"/>
    <property type="match status" value="1"/>
</dbReference>